<comment type="caution">
    <text evidence="2">The sequence shown here is derived from an EMBL/GenBank/DDBJ whole genome shotgun (WGS) entry which is preliminary data.</text>
</comment>
<gene>
    <name evidence="2" type="ORF">ACFFU9_09835</name>
</gene>
<organism evidence="2 3">
    <name type="scientific">Mariniflexile ostreae</name>
    <dbReference type="NCBI Taxonomy" id="1520892"/>
    <lineage>
        <taxon>Bacteria</taxon>
        <taxon>Pseudomonadati</taxon>
        <taxon>Bacteroidota</taxon>
        <taxon>Flavobacteriia</taxon>
        <taxon>Flavobacteriales</taxon>
        <taxon>Flavobacteriaceae</taxon>
        <taxon>Mariniflexile</taxon>
    </lineage>
</organism>
<evidence type="ECO:0000259" key="1">
    <source>
        <dbReference type="Pfam" id="PF19763"/>
    </source>
</evidence>
<dbReference type="Pfam" id="PF19763">
    <property type="entry name" value="DUF6250"/>
    <property type="match status" value="1"/>
</dbReference>
<reference evidence="2 3" key="1">
    <citation type="submission" date="2024-09" db="EMBL/GenBank/DDBJ databases">
        <authorList>
            <person name="Sun Q."/>
            <person name="Mori K."/>
        </authorList>
    </citation>
    <scope>NUCLEOTIDE SEQUENCE [LARGE SCALE GENOMIC DNA]</scope>
    <source>
        <strain evidence="2 3">CECT 8622</strain>
    </source>
</reference>
<name>A0ABV5FC69_9FLAO</name>
<dbReference type="RefSeq" id="WP_379861261.1">
    <property type="nucleotide sequence ID" value="NZ_JBHMFC010000040.1"/>
</dbReference>
<accession>A0ABV5FC69</accession>
<dbReference type="InterPro" id="IPR046217">
    <property type="entry name" value="DUF6250"/>
</dbReference>
<feature type="domain" description="DUF6250" evidence="1">
    <location>
        <begin position="20"/>
        <end position="184"/>
    </location>
</feature>
<proteinExistence type="predicted"/>
<evidence type="ECO:0000313" key="2">
    <source>
        <dbReference type="EMBL" id="MFB9057040.1"/>
    </source>
</evidence>
<dbReference type="Proteomes" id="UP001589585">
    <property type="component" value="Unassembled WGS sequence"/>
</dbReference>
<keyword evidence="3" id="KW-1185">Reference proteome</keyword>
<dbReference type="EMBL" id="JBHMFC010000040">
    <property type="protein sequence ID" value="MFB9057040.1"/>
    <property type="molecule type" value="Genomic_DNA"/>
</dbReference>
<dbReference type="Gene3D" id="2.60.120.200">
    <property type="match status" value="1"/>
</dbReference>
<evidence type="ECO:0000313" key="3">
    <source>
        <dbReference type="Proteomes" id="UP001589585"/>
    </source>
</evidence>
<sequence length="189" mass="22094">MEQQAGGKVEFVNHKMEIFDKKGCTVWFKHKLAAPIVIEYDATVIDKEGPFDRVSDLNCFWMANDPKSPNDFFKQSKKRAGVFKSYHELTLYYVGLGGHDNTKTRFRKYDGNPDRPLLKEHDLSDKEYLIVPNVKNHIVITVNENDVSYQRNNQVVFSLQDKTPYLEGYFGFRSVENHVLIENFRIRKP</sequence>
<protein>
    <submittedName>
        <fullName evidence="2">DUF6250 domain-containing protein</fullName>
    </submittedName>
</protein>